<keyword evidence="12" id="KW-1185">Reference proteome</keyword>
<dbReference type="EMBL" id="FUYB01000002">
    <property type="protein sequence ID" value="SKA70515.1"/>
    <property type="molecule type" value="Genomic_DNA"/>
</dbReference>
<name>A0A1T4W0A8_9GAMM</name>
<keyword evidence="4 11" id="KW-0808">Transferase</keyword>
<dbReference type="Pfam" id="PF18127">
    <property type="entry name" value="NAMPT_N"/>
    <property type="match status" value="1"/>
</dbReference>
<dbReference type="Pfam" id="PF04095">
    <property type="entry name" value="NAPRTase"/>
    <property type="match status" value="1"/>
</dbReference>
<proteinExistence type="inferred from homology"/>
<dbReference type="InterPro" id="IPR041529">
    <property type="entry name" value="DUF5598"/>
</dbReference>
<evidence type="ECO:0000256" key="2">
    <source>
        <dbReference type="ARBA" id="ARBA00022642"/>
    </source>
</evidence>
<reference evidence="12" key="1">
    <citation type="submission" date="2017-02" db="EMBL/GenBank/DDBJ databases">
        <authorList>
            <person name="Varghese N."/>
            <person name="Submissions S."/>
        </authorList>
    </citation>
    <scope>NUCLEOTIDE SEQUENCE [LARGE SCALE GENOMIC DNA]</scope>
    <source>
        <strain evidence="12">ATCC 49788</strain>
    </source>
</reference>
<dbReference type="PIRSF" id="PIRSF005943">
    <property type="entry name" value="NMPRT"/>
    <property type="match status" value="1"/>
</dbReference>
<dbReference type="InterPro" id="IPR041525">
    <property type="entry name" value="N/Namide_PRibTrfase"/>
</dbReference>
<evidence type="ECO:0000313" key="11">
    <source>
        <dbReference type="EMBL" id="SKA70515.1"/>
    </source>
</evidence>
<gene>
    <name evidence="11" type="ORF">SAMN02745130_00754</name>
</gene>
<dbReference type="NCBIfam" id="NF006629">
    <property type="entry name" value="PRK09198.1"/>
    <property type="match status" value="1"/>
</dbReference>
<evidence type="ECO:0000256" key="4">
    <source>
        <dbReference type="ARBA" id="ARBA00022679"/>
    </source>
</evidence>
<dbReference type="PANTHER" id="PTHR43816">
    <property type="entry name" value="NICOTINAMIDE PHOSPHORIBOSYLTRANSFERASE"/>
    <property type="match status" value="1"/>
</dbReference>
<evidence type="ECO:0000256" key="8">
    <source>
        <dbReference type="ARBA" id="ARBA00047835"/>
    </source>
</evidence>
<evidence type="ECO:0000256" key="5">
    <source>
        <dbReference type="ARBA" id="ARBA00035007"/>
    </source>
</evidence>
<dbReference type="STRING" id="92487.SAMN02745130_00754"/>
<feature type="domain" description="Nicotinamide phosphoribosyltransferase N-terminal" evidence="10">
    <location>
        <begin position="10"/>
        <end position="103"/>
    </location>
</feature>
<protein>
    <recommendedName>
        <fullName evidence="7">Nicotinamide phosphoribosyltransferase</fullName>
        <ecNumber evidence="6">2.4.2.12</ecNumber>
    </recommendedName>
</protein>
<evidence type="ECO:0000259" key="9">
    <source>
        <dbReference type="Pfam" id="PF04095"/>
    </source>
</evidence>
<dbReference type="InterPro" id="IPR013785">
    <property type="entry name" value="Aldolase_TIM"/>
</dbReference>
<keyword evidence="3 11" id="KW-0328">Glycosyltransferase</keyword>
<dbReference type="Gene3D" id="3.20.20.70">
    <property type="entry name" value="Aldolase class I"/>
    <property type="match status" value="1"/>
</dbReference>
<dbReference type="SUPFAM" id="SSF51690">
    <property type="entry name" value="Nicotinate/Quinolinate PRTase C-terminal domain-like"/>
    <property type="match status" value="1"/>
</dbReference>
<dbReference type="GO" id="GO:0009435">
    <property type="term" value="P:NAD+ biosynthetic process"/>
    <property type="evidence" value="ECO:0007669"/>
    <property type="project" value="InterPro"/>
</dbReference>
<dbReference type="PANTHER" id="PTHR43816:SF1">
    <property type="entry name" value="NICOTINAMIDE PHOSPHORIBOSYLTRANSFERASE"/>
    <property type="match status" value="1"/>
</dbReference>
<evidence type="ECO:0000256" key="7">
    <source>
        <dbReference type="ARBA" id="ARBA00035036"/>
    </source>
</evidence>
<dbReference type="InterPro" id="IPR036068">
    <property type="entry name" value="Nicotinate_pribotase-like_C"/>
</dbReference>
<evidence type="ECO:0000256" key="1">
    <source>
        <dbReference type="ARBA" id="ARBA00010897"/>
    </source>
</evidence>
<evidence type="ECO:0000313" key="12">
    <source>
        <dbReference type="Proteomes" id="UP000190460"/>
    </source>
</evidence>
<dbReference type="GO" id="GO:0047280">
    <property type="term" value="F:nicotinamide phosphoribosyltransferase activity"/>
    <property type="evidence" value="ECO:0007669"/>
    <property type="project" value="UniProtKB-EC"/>
</dbReference>
<dbReference type="Proteomes" id="UP000190460">
    <property type="component" value="Unassembled WGS sequence"/>
</dbReference>
<evidence type="ECO:0000256" key="6">
    <source>
        <dbReference type="ARBA" id="ARBA00035024"/>
    </source>
</evidence>
<feature type="domain" description="Nicotinate/nicotinamide phosphoribosyltransferase" evidence="9">
    <location>
        <begin position="177"/>
        <end position="416"/>
    </location>
</feature>
<keyword evidence="2" id="KW-0662">Pyridine nucleotide biosynthesis</keyword>
<comment type="pathway">
    <text evidence="5">Cofactor biosynthesis; NAD(+) biosynthesis; nicotinamide D-ribonucleotide from 5-phospho-alpha-D-ribose 1-diphosphate and nicotinamide: step 1/1.</text>
</comment>
<comment type="similarity">
    <text evidence="1">Belongs to the NAPRTase family.</text>
</comment>
<dbReference type="CDD" id="cd01569">
    <property type="entry name" value="PBEF_like"/>
    <property type="match status" value="1"/>
</dbReference>
<dbReference type="AlphaFoldDB" id="A0A1T4W0A8"/>
<dbReference type="EC" id="2.4.2.12" evidence="6"/>
<dbReference type="InterPro" id="IPR016471">
    <property type="entry name" value="Nicotinamide_PRibTrfase"/>
</dbReference>
<accession>A0A1T4W0A8</accession>
<organism evidence="11 12">
    <name type="scientific">Thiothrix eikelboomii</name>
    <dbReference type="NCBI Taxonomy" id="92487"/>
    <lineage>
        <taxon>Bacteria</taxon>
        <taxon>Pseudomonadati</taxon>
        <taxon>Pseudomonadota</taxon>
        <taxon>Gammaproteobacteria</taxon>
        <taxon>Thiotrichales</taxon>
        <taxon>Thiotrichaceae</taxon>
        <taxon>Thiothrix</taxon>
    </lineage>
</organism>
<sequence>MFTSNPIFDNLILNTDSYKASHFVQYPPDSELVSAYIEARGGQFKQVLYFGLQAFLKAYWLKPITQAQIEEAADLLAAHGEPFNRAGWELIVNEYQGFMPIEICALSEGSVVPTGTALVQIQNTDPRLYWLPSYLETMLLRAIWYPTTVATLSWHAKQIIRQSLEMTCDQPAEQLPFKLHDFGARGTSSQETAALGGMAHLVNFMGTDTIAALLAARRYYQAEMPAYSIPAAEHSTITAWGREQEADAYANMLQQFAKPGKILAVVSDSYDIYHAVSEIWGKQLKEQVEQSGATVVIRPDSGQPEQVVIEVLERLEQAFGSRINQKGYRVLNNSVRVIQGDGVNLESLAVILARVQQQGFSTENLAFGMGAGLLQKVNRDTLSFAMKTSAIRIAGEWRDVYKQPITDLGKASKRGRLAVIKNAHGWQTIREDQLGSQHNQLQPIFRHGRLLKEVNFEDIRRQAECT</sequence>
<dbReference type="OrthoDB" id="394882at2"/>
<evidence type="ECO:0000259" key="10">
    <source>
        <dbReference type="Pfam" id="PF18127"/>
    </source>
</evidence>
<dbReference type="RefSeq" id="WP_078921225.1">
    <property type="nucleotide sequence ID" value="NZ_FUYB01000002.1"/>
</dbReference>
<evidence type="ECO:0000256" key="3">
    <source>
        <dbReference type="ARBA" id="ARBA00022676"/>
    </source>
</evidence>
<comment type="catalytic activity">
    <reaction evidence="8">
        <text>beta-nicotinamide D-ribonucleotide + diphosphate = 5-phospho-alpha-D-ribose 1-diphosphate + nicotinamide + H(+)</text>
        <dbReference type="Rhea" id="RHEA:16149"/>
        <dbReference type="ChEBI" id="CHEBI:14649"/>
        <dbReference type="ChEBI" id="CHEBI:15378"/>
        <dbReference type="ChEBI" id="CHEBI:17154"/>
        <dbReference type="ChEBI" id="CHEBI:33019"/>
        <dbReference type="ChEBI" id="CHEBI:58017"/>
        <dbReference type="EC" id="2.4.2.12"/>
    </reaction>
    <physiologicalReaction direction="right-to-left" evidence="8">
        <dbReference type="Rhea" id="RHEA:16151"/>
    </physiologicalReaction>
</comment>